<name>A0A806X2W2_9ENTR</name>
<dbReference type="OrthoDB" id="6592844at2"/>
<evidence type="ECO:0000313" key="1">
    <source>
        <dbReference type="EMBL" id="ALR75850.1"/>
    </source>
</evidence>
<dbReference type="EMBL" id="CP012871">
    <property type="protein sequence ID" value="ALR75850.1"/>
    <property type="molecule type" value="Genomic_DNA"/>
</dbReference>
<gene>
    <name evidence="1" type="ORF">AO703_05895</name>
</gene>
<sequence>MSLFSKDDYAGALGALLPTGRVWPLASKTVQAAVLRALGSAFQRSDADAINLIAGAFPPTATSMLPEWEATLGLPDDCAIGEIDGVSDRQRMVVAKLISTGGLNRDYYIRVAAALGYTITITQFRPSMCGMSVCGDALNGDEWPFTWQINAPQTTIKYALSGASYCGDSLSSWGNKQLECAITKIAPSHLRLIFSYA</sequence>
<accession>A0A806X2W2</accession>
<dbReference type="AlphaFoldDB" id="A0A806X2W2"/>
<dbReference type="RefSeq" id="WP_062740585.1">
    <property type="nucleotide sequence ID" value="NZ_CP012871.1"/>
</dbReference>
<dbReference type="KEGG" id="kle:AO703_05895"/>
<dbReference type="InterPro" id="IPR018755">
    <property type="entry name" value="Phage_Mu_Gp48"/>
</dbReference>
<proteinExistence type="predicted"/>
<dbReference type="Pfam" id="PF10076">
    <property type="entry name" value="Phage_Mu_Gp48"/>
    <property type="match status" value="1"/>
</dbReference>
<evidence type="ECO:0000313" key="2">
    <source>
        <dbReference type="Proteomes" id="UP000069162"/>
    </source>
</evidence>
<organism evidence="1 2">
    <name type="scientific">[Enterobacter] lignolyticus</name>
    <dbReference type="NCBI Taxonomy" id="1334193"/>
    <lineage>
        <taxon>Bacteria</taxon>
        <taxon>Pseudomonadati</taxon>
        <taxon>Pseudomonadota</taxon>
        <taxon>Gammaproteobacteria</taxon>
        <taxon>Enterobacterales</taxon>
        <taxon>Enterobacteriaceae</taxon>
        <taxon>Pluralibacter</taxon>
    </lineage>
</organism>
<dbReference type="Proteomes" id="UP000069162">
    <property type="component" value="Chromosome"/>
</dbReference>
<protein>
    <submittedName>
        <fullName evidence="1">Phage tail protein</fullName>
    </submittedName>
</protein>
<reference evidence="2" key="1">
    <citation type="submission" date="2015-10" db="EMBL/GenBank/DDBJ databases">
        <title>Complete Genome Sequencing of Klebsiella sp. strain G5.</title>
        <authorList>
            <person name="Chan K.-G."/>
            <person name="Chen J.-W."/>
        </authorList>
    </citation>
    <scope>NUCLEOTIDE SEQUENCE [LARGE SCALE GENOMIC DNA]</scope>
    <source>
        <strain evidence="2">G5</strain>
    </source>
</reference>